<protein>
    <submittedName>
        <fullName evidence="1">Uncharacterized protein</fullName>
    </submittedName>
</protein>
<name>A0ACC2FUK1_DALPE</name>
<sequence length="153" mass="16691">MEHGQVHLFDWAGYGVALCHSSALISASEEKECPTLKENRGCGYLSKKTRKHGYSEHSKLYILKSYTPSDFIVVDCQIPLDSTLLLASPQGSFSGSQDPHRRGRSAPVWQKAGVRWTDGPCSRAPWTAARDGGVGAGATLGGERPEEKLERAF</sequence>
<proteinExistence type="predicted"/>
<dbReference type="Proteomes" id="UP001157502">
    <property type="component" value="Chromosome 22"/>
</dbReference>
<reference evidence="1" key="1">
    <citation type="submission" date="2021-05" db="EMBL/GenBank/DDBJ databases">
        <authorList>
            <person name="Pan Q."/>
            <person name="Jouanno E."/>
            <person name="Zahm M."/>
            <person name="Klopp C."/>
            <person name="Cabau C."/>
            <person name="Louis A."/>
            <person name="Berthelot C."/>
            <person name="Parey E."/>
            <person name="Roest Crollius H."/>
            <person name="Montfort J."/>
            <person name="Robinson-Rechavi M."/>
            <person name="Bouchez O."/>
            <person name="Lampietro C."/>
            <person name="Lopez Roques C."/>
            <person name="Donnadieu C."/>
            <person name="Postlethwait J."/>
            <person name="Bobe J."/>
            <person name="Dillon D."/>
            <person name="Chandos A."/>
            <person name="von Hippel F."/>
            <person name="Guiguen Y."/>
        </authorList>
    </citation>
    <scope>NUCLEOTIDE SEQUENCE</scope>
    <source>
        <strain evidence="1">YG-Jan2019</strain>
    </source>
</reference>
<comment type="caution">
    <text evidence="1">The sequence shown here is derived from an EMBL/GenBank/DDBJ whole genome shotgun (WGS) entry which is preliminary data.</text>
</comment>
<evidence type="ECO:0000313" key="2">
    <source>
        <dbReference type="Proteomes" id="UP001157502"/>
    </source>
</evidence>
<organism evidence="1 2">
    <name type="scientific">Dallia pectoralis</name>
    <name type="common">Alaska blackfish</name>
    <dbReference type="NCBI Taxonomy" id="75939"/>
    <lineage>
        <taxon>Eukaryota</taxon>
        <taxon>Metazoa</taxon>
        <taxon>Chordata</taxon>
        <taxon>Craniata</taxon>
        <taxon>Vertebrata</taxon>
        <taxon>Euteleostomi</taxon>
        <taxon>Actinopterygii</taxon>
        <taxon>Neopterygii</taxon>
        <taxon>Teleostei</taxon>
        <taxon>Protacanthopterygii</taxon>
        <taxon>Esociformes</taxon>
        <taxon>Umbridae</taxon>
        <taxon>Dallia</taxon>
    </lineage>
</organism>
<evidence type="ECO:0000313" key="1">
    <source>
        <dbReference type="EMBL" id="KAJ7994966.1"/>
    </source>
</evidence>
<keyword evidence="2" id="KW-1185">Reference proteome</keyword>
<dbReference type="EMBL" id="CM055749">
    <property type="protein sequence ID" value="KAJ7994966.1"/>
    <property type="molecule type" value="Genomic_DNA"/>
</dbReference>
<gene>
    <name evidence="1" type="ORF">DPEC_G00255010</name>
</gene>
<accession>A0ACC2FUK1</accession>